<dbReference type="InterPro" id="IPR007055">
    <property type="entry name" value="BON_dom"/>
</dbReference>
<name>A0A561VCC2_ACTTI</name>
<keyword evidence="6" id="KW-1185">Reference proteome</keyword>
<proteinExistence type="predicted"/>
<dbReference type="PANTHER" id="PTHR43080">
    <property type="entry name" value="CBS DOMAIN-CONTAINING PROTEIN CBSX3, MITOCHONDRIAL"/>
    <property type="match status" value="1"/>
</dbReference>
<accession>A0A561VCC2</accession>
<dbReference type="PROSITE" id="PS50914">
    <property type="entry name" value="BON"/>
    <property type="match status" value="1"/>
</dbReference>
<dbReference type="PIRSF" id="PIRSF036990">
    <property type="entry name" value="UCP036990_CBS_BON"/>
    <property type="match status" value="1"/>
</dbReference>
<protein>
    <submittedName>
        <fullName evidence="5">BON domain-containing protein</fullName>
    </submittedName>
</protein>
<evidence type="ECO:0000259" key="3">
    <source>
        <dbReference type="PROSITE" id="PS50914"/>
    </source>
</evidence>
<dbReference type="SUPFAM" id="SSF54631">
    <property type="entry name" value="CBS-domain pair"/>
    <property type="match status" value="1"/>
</dbReference>
<dbReference type="AlphaFoldDB" id="A0A561VCC2"/>
<feature type="domain" description="BON" evidence="3">
    <location>
        <begin position="145"/>
        <end position="214"/>
    </location>
</feature>
<keyword evidence="1 2" id="KW-0129">CBS domain</keyword>
<dbReference type="RefSeq" id="WP_122978497.1">
    <property type="nucleotide sequence ID" value="NZ_BOMX01000174.1"/>
</dbReference>
<dbReference type="CDD" id="cd04586">
    <property type="entry name" value="CBS_pair_BON_assoc"/>
    <property type="match status" value="1"/>
</dbReference>
<gene>
    <name evidence="5" type="ORF">FHX34_10936</name>
</gene>
<comment type="caution">
    <text evidence="5">The sequence shown here is derived from an EMBL/GenBank/DDBJ whole genome shotgun (WGS) entry which is preliminary data.</text>
</comment>
<sequence>MRSCKVGDVMTRDVVAVDEDTLYRDVVDLLVARRISAVPVVDDRGRVTGMVSEADLLRKIEYAGAGQPRIFERPARRGGRAKASARTASGLMSTPAVVVGADTPIAAAARLMDTRKVKRLPVTDEHGRLVGIASRSDLLRAYLRSDEQIRAEVCTGVLRPLLADEALGVTVEVAGGVVTLSGHLERWSSADLAERLTHRVTGVVQVSSRLSYRFDDRSAQRPSGTR</sequence>
<organism evidence="5 6">
    <name type="scientific">Actinoplanes teichomyceticus</name>
    <dbReference type="NCBI Taxonomy" id="1867"/>
    <lineage>
        <taxon>Bacteria</taxon>
        <taxon>Bacillati</taxon>
        <taxon>Actinomycetota</taxon>
        <taxon>Actinomycetes</taxon>
        <taxon>Micromonosporales</taxon>
        <taxon>Micromonosporaceae</taxon>
        <taxon>Actinoplanes</taxon>
    </lineage>
</organism>
<dbReference type="SMART" id="SM00116">
    <property type="entry name" value="CBS"/>
    <property type="match status" value="2"/>
</dbReference>
<evidence type="ECO:0000259" key="4">
    <source>
        <dbReference type="PROSITE" id="PS51371"/>
    </source>
</evidence>
<dbReference type="InterPro" id="IPR051257">
    <property type="entry name" value="Diverse_CBS-Domain"/>
</dbReference>
<evidence type="ECO:0000313" key="6">
    <source>
        <dbReference type="Proteomes" id="UP000320239"/>
    </source>
</evidence>
<dbReference type="Gene3D" id="3.30.1340.30">
    <property type="match status" value="1"/>
</dbReference>
<dbReference type="Proteomes" id="UP000320239">
    <property type="component" value="Unassembled WGS sequence"/>
</dbReference>
<dbReference type="OrthoDB" id="2111978at2"/>
<reference evidence="5 6" key="1">
    <citation type="submission" date="2019-06" db="EMBL/GenBank/DDBJ databases">
        <title>Sequencing the genomes of 1000 actinobacteria strains.</title>
        <authorList>
            <person name="Klenk H.-P."/>
        </authorList>
    </citation>
    <scope>NUCLEOTIDE SEQUENCE [LARGE SCALE GENOMIC DNA]</scope>
    <source>
        <strain evidence="5 6">DSM 43866</strain>
    </source>
</reference>
<evidence type="ECO:0000256" key="2">
    <source>
        <dbReference type="PROSITE-ProRule" id="PRU00703"/>
    </source>
</evidence>
<feature type="domain" description="CBS" evidence="4">
    <location>
        <begin position="92"/>
        <end position="148"/>
    </location>
</feature>
<feature type="domain" description="CBS" evidence="4">
    <location>
        <begin position="10"/>
        <end position="66"/>
    </location>
</feature>
<dbReference type="Gene3D" id="3.10.580.10">
    <property type="entry name" value="CBS-domain"/>
    <property type="match status" value="1"/>
</dbReference>
<dbReference type="PROSITE" id="PS51371">
    <property type="entry name" value="CBS"/>
    <property type="match status" value="2"/>
</dbReference>
<evidence type="ECO:0000256" key="1">
    <source>
        <dbReference type="ARBA" id="ARBA00023122"/>
    </source>
</evidence>
<evidence type="ECO:0000313" key="5">
    <source>
        <dbReference type="EMBL" id="TWG09237.1"/>
    </source>
</evidence>
<dbReference type="InterPro" id="IPR000644">
    <property type="entry name" value="CBS_dom"/>
</dbReference>
<dbReference type="PANTHER" id="PTHR43080:SF29">
    <property type="entry name" value="OS02G0818000 PROTEIN"/>
    <property type="match status" value="1"/>
</dbReference>
<dbReference type="EMBL" id="VIWY01000009">
    <property type="protein sequence ID" value="TWG09237.1"/>
    <property type="molecule type" value="Genomic_DNA"/>
</dbReference>
<dbReference type="Pfam" id="PF04972">
    <property type="entry name" value="BON"/>
    <property type="match status" value="1"/>
</dbReference>
<dbReference type="Pfam" id="PF00571">
    <property type="entry name" value="CBS"/>
    <property type="match status" value="2"/>
</dbReference>
<dbReference type="InterPro" id="IPR017080">
    <property type="entry name" value="UCP036990_CBS_BON"/>
</dbReference>
<dbReference type="InterPro" id="IPR046342">
    <property type="entry name" value="CBS_dom_sf"/>
</dbReference>